<dbReference type="RefSeq" id="WP_115319885.1">
    <property type="nucleotide sequence ID" value="NZ_AP022561.1"/>
</dbReference>
<dbReference type="Gene3D" id="3.90.1200.10">
    <property type="match status" value="1"/>
</dbReference>
<organism evidence="2 3">
    <name type="scientific">Mycolicibacterium aichiense</name>
    <dbReference type="NCBI Taxonomy" id="1799"/>
    <lineage>
        <taxon>Bacteria</taxon>
        <taxon>Bacillati</taxon>
        <taxon>Actinomycetota</taxon>
        <taxon>Actinomycetes</taxon>
        <taxon>Mycobacteriales</taxon>
        <taxon>Mycobacteriaceae</taxon>
        <taxon>Mycolicibacterium</taxon>
    </lineage>
</organism>
<dbReference type="InterPro" id="IPR015897">
    <property type="entry name" value="CHK_kinase-like"/>
</dbReference>
<evidence type="ECO:0000259" key="1">
    <source>
        <dbReference type="SMART" id="SM00587"/>
    </source>
</evidence>
<keyword evidence="3" id="KW-1185">Reference proteome</keyword>
<dbReference type="SMART" id="SM00587">
    <property type="entry name" value="CHK"/>
    <property type="match status" value="1"/>
</dbReference>
<feature type="domain" description="CHK kinase-like" evidence="1">
    <location>
        <begin position="122"/>
        <end position="308"/>
    </location>
</feature>
<gene>
    <name evidence="2" type="ORF">MAIC_25280</name>
</gene>
<reference evidence="2 3" key="1">
    <citation type="journal article" date="2019" name="Emerg. Microbes Infect.">
        <title>Comprehensive subspecies identification of 175 nontuberculous mycobacteria species based on 7547 genomic profiles.</title>
        <authorList>
            <person name="Matsumoto Y."/>
            <person name="Kinjo T."/>
            <person name="Motooka D."/>
            <person name="Nabeya D."/>
            <person name="Jung N."/>
            <person name="Uechi K."/>
            <person name="Horii T."/>
            <person name="Iida T."/>
            <person name="Fujita J."/>
            <person name="Nakamura S."/>
        </authorList>
    </citation>
    <scope>NUCLEOTIDE SEQUENCE [LARGE SCALE GENOMIC DNA]</scope>
    <source>
        <strain evidence="2 3">JCM 6376</strain>
    </source>
</reference>
<dbReference type="InterPro" id="IPR004119">
    <property type="entry name" value="EcKL"/>
</dbReference>
<dbReference type="InterPro" id="IPR011009">
    <property type="entry name" value="Kinase-like_dom_sf"/>
</dbReference>
<dbReference type="PANTHER" id="PTHR11012">
    <property type="entry name" value="PROTEIN KINASE-LIKE DOMAIN-CONTAINING"/>
    <property type="match status" value="1"/>
</dbReference>
<dbReference type="EMBL" id="AP022561">
    <property type="protein sequence ID" value="BBX07725.1"/>
    <property type="molecule type" value="Genomic_DNA"/>
</dbReference>
<dbReference type="AlphaFoldDB" id="A0AAD1MCM6"/>
<dbReference type="Pfam" id="PF02958">
    <property type="entry name" value="EcKL"/>
    <property type="match status" value="1"/>
</dbReference>
<accession>A0AAD1MCM6</accession>
<dbReference type="KEGG" id="maic:MAIC_25280"/>
<dbReference type="PANTHER" id="PTHR11012:SF30">
    <property type="entry name" value="PROTEIN KINASE-LIKE DOMAIN-CONTAINING"/>
    <property type="match status" value="1"/>
</dbReference>
<dbReference type="Proteomes" id="UP000467327">
    <property type="component" value="Chromosome"/>
</dbReference>
<proteinExistence type="predicted"/>
<evidence type="ECO:0000313" key="2">
    <source>
        <dbReference type="EMBL" id="BBX07725.1"/>
    </source>
</evidence>
<sequence length="369" mass="41227">MSGLGAIPADAKELTPDLLERLIDTLNPGVSVRDVSVRRVWQWGEGDAVSTAGRVDLELTYGGAENGLPTNVVLKVARPELPAFPLYRNEVAAYSRLQPWRFLRTPRCLGAWFDERTGSFGLALDDLTTSGARFASAAASPSMASIENAIEQLAALHARNWGTRVDWSSSELEWAQTHVAGELHDLFNHPDLVPAMIADEVANTGHKRELVQSVGESADSLFDKVRLVQQHQSGLQQTLVHGDCHVGNTFVLPDQTMGFIDWQLSVRGYYMHDLSYLITTGLDVTLRREHERRLIELHRDLLCQHGVDDLPTLAEAFDEHRRAQAWNTYIGWLTCPVENYGWEINVANHIRLLTAYRDLDSAAAIEDIR</sequence>
<evidence type="ECO:0000313" key="3">
    <source>
        <dbReference type="Proteomes" id="UP000467327"/>
    </source>
</evidence>
<name>A0AAD1MCM6_9MYCO</name>
<protein>
    <submittedName>
        <fullName evidence="2">Aminoglycoside phosphotransferase</fullName>
    </submittedName>
</protein>
<dbReference type="SUPFAM" id="SSF56112">
    <property type="entry name" value="Protein kinase-like (PK-like)"/>
    <property type="match status" value="1"/>
</dbReference>